<proteinExistence type="predicted"/>
<organism evidence="1 2">
    <name type="scientific">Actinomycetospora lemnae</name>
    <dbReference type="NCBI Taxonomy" id="3019891"/>
    <lineage>
        <taxon>Bacteria</taxon>
        <taxon>Bacillati</taxon>
        <taxon>Actinomycetota</taxon>
        <taxon>Actinomycetes</taxon>
        <taxon>Pseudonocardiales</taxon>
        <taxon>Pseudonocardiaceae</taxon>
        <taxon>Actinomycetospora</taxon>
    </lineage>
</organism>
<accession>A0ABT5SWJ5</accession>
<reference evidence="1 2" key="1">
    <citation type="submission" date="2023-02" db="EMBL/GenBank/DDBJ databases">
        <title>Genome sequencing required for Actinomycetospora new species description.</title>
        <authorList>
            <person name="Saimee Y."/>
            <person name="Duangmal K."/>
        </authorList>
    </citation>
    <scope>NUCLEOTIDE SEQUENCE [LARGE SCALE GENOMIC DNA]</scope>
    <source>
        <strain evidence="1 2">DW7H6</strain>
    </source>
</reference>
<dbReference type="EMBL" id="JAQZAO010000007">
    <property type="protein sequence ID" value="MDD7967229.1"/>
    <property type="molecule type" value="Genomic_DNA"/>
</dbReference>
<gene>
    <name evidence="1" type="ORF">PGB27_17980</name>
</gene>
<protein>
    <submittedName>
        <fullName evidence="1">Uncharacterized protein</fullName>
    </submittedName>
</protein>
<comment type="caution">
    <text evidence="1">The sequence shown here is derived from an EMBL/GenBank/DDBJ whole genome shotgun (WGS) entry which is preliminary data.</text>
</comment>
<dbReference type="RefSeq" id="WP_274201755.1">
    <property type="nucleotide sequence ID" value="NZ_JAQZAO010000007.1"/>
</dbReference>
<keyword evidence="2" id="KW-1185">Reference proteome</keyword>
<name>A0ABT5SWJ5_9PSEU</name>
<evidence type="ECO:0000313" key="2">
    <source>
        <dbReference type="Proteomes" id="UP001300763"/>
    </source>
</evidence>
<sequence length="41" mass="4745">MTPARELCPLARGERIAAVVRVDLEGFWPSRRVDAFDERCR</sequence>
<dbReference type="Proteomes" id="UP001300763">
    <property type="component" value="Unassembled WGS sequence"/>
</dbReference>
<evidence type="ECO:0000313" key="1">
    <source>
        <dbReference type="EMBL" id="MDD7967229.1"/>
    </source>
</evidence>